<proteinExistence type="predicted"/>
<dbReference type="InterPro" id="IPR049349">
    <property type="entry name" value="DUF2264_N"/>
</dbReference>
<dbReference type="KEGG" id="tna:CTN_1506"/>
<organism evidence="2 3">
    <name type="scientific">Thermotoga neapolitana (strain ATCC 49049 / DSM 4359 / NBRC 107923 / NS-E)</name>
    <dbReference type="NCBI Taxonomy" id="309803"/>
    <lineage>
        <taxon>Bacteria</taxon>
        <taxon>Thermotogati</taxon>
        <taxon>Thermotogota</taxon>
        <taxon>Thermotogae</taxon>
        <taxon>Thermotogales</taxon>
        <taxon>Thermotogaceae</taxon>
        <taxon>Thermotoga</taxon>
    </lineage>
</organism>
<dbReference type="EMBL" id="CP000916">
    <property type="protein sequence ID" value="ACM23682.1"/>
    <property type="molecule type" value="Genomic_DNA"/>
</dbReference>
<dbReference type="InterPro" id="IPR016624">
    <property type="entry name" value="UCP014753"/>
</dbReference>
<dbReference type="HOGENOM" id="CLU_028269_2_0_0"/>
<accession>B9K9P9</accession>
<evidence type="ECO:0000313" key="3">
    <source>
        <dbReference type="Proteomes" id="UP000000445"/>
    </source>
</evidence>
<name>B9K9P9_THENN</name>
<reference evidence="2 3" key="1">
    <citation type="journal article" date="2009" name="Biosci. Biotechnol. Biochem.">
        <title>WeGAS: a web-based microbial genome annotation system.</title>
        <authorList>
            <person name="Lee D."/>
            <person name="Seo H."/>
            <person name="Park C."/>
            <person name="Park K."/>
        </authorList>
    </citation>
    <scope>NUCLEOTIDE SEQUENCE [LARGE SCALE GENOMIC DNA]</scope>
    <source>
        <strain evidence="3">ATCC 49049 / DSM 4359 / NBRC 107923 / NS-E</strain>
    </source>
</reference>
<dbReference type="Proteomes" id="UP000000445">
    <property type="component" value="Chromosome"/>
</dbReference>
<evidence type="ECO:0000259" key="1">
    <source>
        <dbReference type="Pfam" id="PF10022"/>
    </source>
</evidence>
<dbReference type="RefSeq" id="WP_015919971.1">
    <property type="nucleotide sequence ID" value="NC_011978.1"/>
</dbReference>
<dbReference type="STRING" id="309803.CTN_1506"/>
<dbReference type="PANTHER" id="PTHR35339">
    <property type="entry name" value="LINALOOL DEHYDRATASE_ISOMERASE DOMAIN-CONTAINING PROTEIN"/>
    <property type="match status" value="1"/>
</dbReference>
<dbReference type="Pfam" id="PF10022">
    <property type="entry name" value="DUF2264"/>
    <property type="match status" value="1"/>
</dbReference>
<feature type="domain" description="DUF2264" evidence="1">
    <location>
        <begin position="10"/>
        <end position="370"/>
    </location>
</feature>
<dbReference type="PANTHER" id="PTHR35339:SF3">
    <property type="entry name" value="DUF2264 DOMAIN-CONTAINING PROTEIN"/>
    <property type="match status" value="1"/>
</dbReference>
<dbReference type="AlphaFoldDB" id="B9K9P9"/>
<dbReference type="eggNOG" id="COG4289">
    <property type="taxonomic scope" value="Bacteria"/>
</dbReference>
<dbReference type="PIRSF" id="PIRSF014753">
    <property type="entry name" value="UCP014753"/>
    <property type="match status" value="1"/>
</dbReference>
<protein>
    <recommendedName>
        <fullName evidence="1">DUF2264 domain-containing protein</fullName>
    </recommendedName>
</protein>
<sequence>MERKIMTNVRRYWIFLLRKICEKPLELCASDRLKELMPIEGKRSKEREKFAPLELLGRILCGLSPFLELNKKAVNTDLEEKRIASWLSELAIKSLRVATDLGCRSYMNFREGKQPLVDSAFLVEGILRAPKALWEDLDPSTKERLIKELKETRRIEPYYSNWLLFSAIIETFFFFVGEEWDSTKIDLILKIVEGWYKGDGVYGDGPHFRWDYYNSFVIQPMLIDVLRILSERKSEWKELYTKVLKRAQRYALVLERMISPEGTFPIIGRSITYRTGVFHLLSQLSLLHLLPPELNPAQVRCALTTVLRRIFEHPATFDENGWLKIGLVGSQPSLGEEYITTGSLYLCTTVFLPLGLPPSDPFWKDPCESWTNKKVWEGEDIHPDKALED</sequence>
<keyword evidence="3" id="KW-1185">Reference proteome</keyword>
<gene>
    <name evidence="2" type="ordered locus">CTN_1506</name>
</gene>
<evidence type="ECO:0000313" key="2">
    <source>
        <dbReference type="EMBL" id="ACM23682.1"/>
    </source>
</evidence>